<evidence type="ECO:0000259" key="10">
    <source>
        <dbReference type="PROSITE" id="PS50808"/>
    </source>
</evidence>
<feature type="domain" description="BED-type" evidence="10">
    <location>
        <begin position="2"/>
        <end position="52"/>
    </location>
</feature>
<dbReference type="Gene3D" id="1.10.10.1070">
    <property type="entry name" value="Zinc finger, BED domain-containing"/>
    <property type="match status" value="1"/>
</dbReference>
<dbReference type="InterPro" id="IPR003656">
    <property type="entry name" value="Znf_BED"/>
</dbReference>
<dbReference type="GO" id="GO:0003677">
    <property type="term" value="F:DNA binding"/>
    <property type="evidence" value="ECO:0007669"/>
    <property type="project" value="UniProtKB-KW"/>
</dbReference>
<dbReference type="InterPro" id="IPR012337">
    <property type="entry name" value="RNaseH-like_sf"/>
</dbReference>
<keyword evidence="8" id="KW-0539">Nucleus</keyword>
<dbReference type="SMART" id="SM00614">
    <property type="entry name" value="ZnF_BED"/>
    <property type="match status" value="1"/>
</dbReference>
<dbReference type="Pfam" id="PF05699">
    <property type="entry name" value="Dimer_Tnp_hAT"/>
    <property type="match status" value="1"/>
</dbReference>
<dbReference type="GO" id="GO:0009791">
    <property type="term" value="P:post-embryonic development"/>
    <property type="evidence" value="ECO:0007669"/>
    <property type="project" value="UniProtKB-ARBA"/>
</dbReference>
<proteinExistence type="predicted"/>
<dbReference type="GO" id="GO:0046983">
    <property type="term" value="F:protein dimerization activity"/>
    <property type="evidence" value="ECO:0007669"/>
    <property type="project" value="InterPro"/>
</dbReference>
<dbReference type="SUPFAM" id="SSF53098">
    <property type="entry name" value="Ribonuclease H-like"/>
    <property type="match status" value="1"/>
</dbReference>
<dbReference type="OrthoDB" id="6620210at2759"/>
<accession>A0A9N9X4U5</accession>
<dbReference type="Proteomes" id="UP001153709">
    <property type="component" value="Chromosome 1"/>
</dbReference>
<dbReference type="PROSITE" id="PS50808">
    <property type="entry name" value="ZF_BED"/>
    <property type="match status" value="1"/>
</dbReference>
<keyword evidence="6" id="KW-0238">DNA-binding</keyword>
<name>A0A9N9X4U5_DIABA</name>
<evidence type="ECO:0000256" key="3">
    <source>
        <dbReference type="ARBA" id="ARBA00022771"/>
    </source>
</evidence>
<evidence type="ECO:0000256" key="2">
    <source>
        <dbReference type="ARBA" id="ARBA00022723"/>
    </source>
</evidence>
<sequence length="603" mass="69449">MPSKSELWRYFDKLKDGKASCRICKKILKTCGNTSNLRCHINSVHKMVLEDEIRKIKTSSSSEEVEPSFKKQKIEGGDKVEVKITDSEITQIPSCSSSDNLYQTKQLTIDTSMKRIVSYGEGGSKHSQITNTICYMIAKDCQPFTMVENKGFKKLMKLTSPLYKMPTANTFKKQIEQKYNFVSVEVKKKLELLKAYCITSDIWTETMQTLSYLGFTIHYVDMEDHELKSIMLEVYELNERHTAEYIAEKLENLCTEWNLKKDYITTIVTDGGSNMVKAIERSIQNTQDLKELINKVKQIVTWFKHSVRASDELRTLTSYKLIQEVSTRWNSTYYMLKRFLNLRGSISNIINKCDYIGEILNLLRPLEAITKEISGDKYPTCGMIIPLINVLNMQISKIKPQYSISENLKKNILAECQKRFSNAAHNTTMAVCTLLDPRFNKLHFQDAQALAKAIIALKEEYKLISNIVNLDESDESSDSDHTSEFNLWQDHHKLLKEDWIKSKQKKSDADGKLPEISMYFQTPPTGRIGDNPLHIWKELASSHPNMAQLISKYFCNVGTSVPSERLFSKTGIIINQQRNRLKPKTLNQLLFLQCVEDKYWGLG</sequence>
<keyword evidence="7" id="KW-0804">Transcription</keyword>
<dbReference type="SUPFAM" id="SSF57667">
    <property type="entry name" value="beta-beta-alpha zinc fingers"/>
    <property type="match status" value="1"/>
</dbReference>
<evidence type="ECO:0000256" key="1">
    <source>
        <dbReference type="ARBA" id="ARBA00004123"/>
    </source>
</evidence>
<evidence type="ECO:0000313" key="11">
    <source>
        <dbReference type="EMBL" id="CAG9827327.1"/>
    </source>
</evidence>
<keyword evidence="3 9" id="KW-0863">Zinc-finger</keyword>
<reference evidence="11" key="1">
    <citation type="submission" date="2022-01" db="EMBL/GenBank/DDBJ databases">
        <authorList>
            <person name="King R."/>
        </authorList>
    </citation>
    <scope>NUCLEOTIDE SEQUENCE</scope>
</reference>
<dbReference type="Pfam" id="PF02892">
    <property type="entry name" value="zf-BED"/>
    <property type="match status" value="1"/>
</dbReference>
<dbReference type="EMBL" id="OU898276">
    <property type="protein sequence ID" value="CAG9827327.1"/>
    <property type="molecule type" value="Genomic_DNA"/>
</dbReference>
<gene>
    <name evidence="11" type="ORF">DIABBA_LOCUS1330</name>
</gene>
<evidence type="ECO:0000256" key="9">
    <source>
        <dbReference type="PROSITE-ProRule" id="PRU00027"/>
    </source>
</evidence>
<evidence type="ECO:0000256" key="7">
    <source>
        <dbReference type="ARBA" id="ARBA00023163"/>
    </source>
</evidence>
<keyword evidence="12" id="KW-1185">Reference proteome</keyword>
<dbReference type="InterPro" id="IPR008906">
    <property type="entry name" value="HATC_C_dom"/>
</dbReference>
<keyword evidence="4" id="KW-0862">Zinc</keyword>
<dbReference type="GO" id="GO:0005634">
    <property type="term" value="C:nucleus"/>
    <property type="evidence" value="ECO:0007669"/>
    <property type="project" value="UniProtKB-SubCell"/>
</dbReference>
<dbReference type="PANTHER" id="PTHR46481">
    <property type="entry name" value="ZINC FINGER BED DOMAIN-CONTAINING PROTEIN 4"/>
    <property type="match status" value="1"/>
</dbReference>
<dbReference type="InterPro" id="IPR036236">
    <property type="entry name" value="Znf_C2H2_sf"/>
</dbReference>
<dbReference type="AlphaFoldDB" id="A0A9N9X4U5"/>
<keyword evidence="2" id="KW-0479">Metal-binding</keyword>
<protein>
    <recommendedName>
        <fullName evidence="10">BED-type domain-containing protein</fullName>
    </recommendedName>
</protein>
<dbReference type="PANTHER" id="PTHR46481:SF10">
    <property type="entry name" value="ZINC FINGER BED DOMAIN-CONTAINING PROTEIN 39"/>
    <property type="match status" value="1"/>
</dbReference>
<evidence type="ECO:0000256" key="4">
    <source>
        <dbReference type="ARBA" id="ARBA00022833"/>
    </source>
</evidence>
<dbReference type="SUPFAM" id="SSF140996">
    <property type="entry name" value="Hermes dimerisation domain"/>
    <property type="match status" value="1"/>
</dbReference>
<evidence type="ECO:0000313" key="12">
    <source>
        <dbReference type="Proteomes" id="UP001153709"/>
    </source>
</evidence>
<evidence type="ECO:0000256" key="8">
    <source>
        <dbReference type="ARBA" id="ARBA00023242"/>
    </source>
</evidence>
<keyword evidence="5" id="KW-0805">Transcription regulation</keyword>
<evidence type="ECO:0000256" key="5">
    <source>
        <dbReference type="ARBA" id="ARBA00023015"/>
    </source>
</evidence>
<organism evidence="11 12">
    <name type="scientific">Diabrotica balteata</name>
    <name type="common">Banded cucumber beetle</name>
    <dbReference type="NCBI Taxonomy" id="107213"/>
    <lineage>
        <taxon>Eukaryota</taxon>
        <taxon>Metazoa</taxon>
        <taxon>Ecdysozoa</taxon>
        <taxon>Arthropoda</taxon>
        <taxon>Hexapoda</taxon>
        <taxon>Insecta</taxon>
        <taxon>Pterygota</taxon>
        <taxon>Neoptera</taxon>
        <taxon>Endopterygota</taxon>
        <taxon>Coleoptera</taxon>
        <taxon>Polyphaga</taxon>
        <taxon>Cucujiformia</taxon>
        <taxon>Chrysomeloidea</taxon>
        <taxon>Chrysomelidae</taxon>
        <taxon>Galerucinae</taxon>
        <taxon>Diabroticina</taxon>
        <taxon>Diabroticites</taxon>
        <taxon>Diabrotica</taxon>
    </lineage>
</organism>
<evidence type="ECO:0000256" key="6">
    <source>
        <dbReference type="ARBA" id="ARBA00023125"/>
    </source>
</evidence>
<comment type="subcellular location">
    <subcellularLocation>
        <location evidence="1">Nucleus</location>
    </subcellularLocation>
</comment>
<dbReference type="GO" id="GO:0008270">
    <property type="term" value="F:zinc ion binding"/>
    <property type="evidence" value="ECO:0007669"/>
    <property type="project" value="UniProtKB-KW"/>
</dbReference>
<dbReference type="InterPro" id="IPR052035">
    <property type="entry name" value="ZnF_BED_domain_contain"/>
</dbReference>